<organism evidence="1 2">
    <name type="scientific">Floridaenema evergladense BLCC-F167</name>
    <dbReference type="NCBI Taxonomy" id="3153639"/>
    <lineage>
        <taxon>Bacteria</taxon>
        <taxon>Bacillati</taxon>
        <taxon>Cyanobacteriota</taxon>
        <taxon>Cyanophyceae</taxon>
        <taxon>Oscillatoriophycideae</taxon>
        <taxon>Aerosakkonematales</taxon>
        <taxon>Aerosakkonemataceae</taxon>
        <taxon>Floridanema</taxon>
        <taxon>Floridanema evergladense</taxon>
    </lineage>
</organism>
<evidence type="ECO:0000313" key="2">
    <source>
        <dbReference type="Proteomes" id="UP001576780"/>
    </source>
</evidence>
<name>A0ABV4WWS1_9CYAN</name>
<dbReference type="EMBL" id="JBHFNT010000314">
    <property type="protein sequence ID" value="MFB2839573.1"/>
    <property type="molecule type" value="Genomic_DNA"/>
</dbReference>
<proteinExistence type="predicted"/>
<comment type="caution">
    <text evidence="1">The sequence shown here is derived from an EMBL/GenBank/DDBJ whole genome shotgun (WGS) entry which is preliminary data.</text>
</comment>
<gene>
    <name evidence="1" type="ORF">ACE1CA_34210</name>
</gene>
<keyword evidence="2" id="KW-1185">Reference proteome</keyword>
<evidence type="ECO:0000313" key="1">
    <source>
        <dbReference type="EMBL" id="MFB2839573.1"/>
    </source>
</evidence>
<accession>A0ABV4WWS1</accession>
<reference evidence="1 2" key="1">
    <citation type="submission" date="2024-09" db="EMBL/GenBank/DDBJ databases">
        <title>Floridaenema gen nov. (Aerosakkonemataceae, Aerosakkonematales ord. nov., Cyanobacteria) from benthic tropical and subtropical fresh waters, with the description of four new species.</title>
        <authorList>
            <person name="Moretto J.A."/>
            <person name="Berthold D.E."/>
            <person name="Lefler F.W."/>
            <person name="Huang I.-S."/>
            <person name="Laughinghouse H. IV."/>
        </authorList>
    </citation>
    <scope>NUCLEOTIDE SEQUENCE [LARGE SCALE GENOMIC DNA]</scope>
    <source>
        <strain evidence="1 2">BLCC-F167</strain>
    </source>
</reference>
<dbReference type="Proteomes" id="UP001576780">
    <property type="component" value="Unassembled WGS sequence"/>
</dbReference>
<feature type="non-terminal residue" evidence="1">
    <location>
        <position position="1"/>
    </location>
</feature>
<sequence length="159" mass="18542">ETLAGWRLYVTNAPTTRLTLPQAVMYYRDEWLLERGFHRFKRGSLPALPIYFQNEDRITGLMFILNIALRVFTLIEFVVRLALQQTKQSLAGLYDGNPKRKTNRPSAERMLQAFCHLTLYHLPDSTIFITPLSELQKQILALMKMPESLYQLDSLHIKT</sequence>
<protein>
    <submittedName>
        <fullName evidence="1">Transposase</fullName>
    </submittedName>
</protein>